<comment type="caution">
    <text evidence="7">The sequence shown here is derived from an EMBL/GenBank/DDBJ whole genome shotgun (WGS) entry which is preliminary data.</text>
</comment>
<evidence type="ECO:0000259" key="5">
    <source>
        <dbReference type="PROSITE" id="PS50126"/>
    </source>
</evidence>
<keyword evidence="3" id="KW-0689">Ribosomal protein</keyword>
<feature type="domain" description="S1 motif" evidence="5">
    <location>
        <begin position="273"/>
        <end position="342"/>
    </location>
</feature>
<evidence type="ECO:0000256" key="2">
    <source>
        <dbReference type="ARBA" id="ARBA00022679"/>
    </source>
</evidence>
<evidence type="ECO:0000256" key="3">
    <source>
        <dbReference type="ARBA" id="ARBA00022980"/>
    </source>
</evidence>
<dbReference type="SMART" id="SM00316">
    <property type="entry name" value="S1"/>
    <property type="match status" value="4"/>
</dbReference>
<dbReference type="RefSeq" id="WP_135700758.1">
    <property type="nucleotide sequence ID" value="NZ_JBHILI010000001.1"/>
</dbReference>
<dbReference type="PROSITE" id="PS50126">
    <property type="entry name" value="S1"/>
    <property type="match status" value="2"/>
</dbReference>
<dbReference type="Gene3D" id="2.40.50.140">
    <property type="entry name" value="Nucleic acid-binding proteins"/>
    <property type="match status" value="3"/>
</dbReference>
<evidence type="ECO:0000256" key="1">
    <source>
        <dbReference type="ARBA" id="ARBA00006767"/>
    </source>
</evidence>
<keyword evidence="2" id="KW-0808">Transferase</keyword>
<dbReference type="EMBL" id="JBHILJ010000001">
    <property type="protein sequence ID" value="MFB5735516.1"/>
    <property type="molecule type" value="Genomic_DNA"/>
</dbReference>
<organism evidence="7 8">
    <name type="scientific">Leptospira wolffii</name>
    <dbReference type="NCBI Taxonomy" id="409998"/>
    <lineage>
        <taxon>Bacteria</taxon>
        <taxon>Pseudomonadati</taxon>
        <taxon>Spirochaetota</taxon>
        <taxon>Spirochaetia</taxon>
        <taxon>Leptospirales</taxon>
        <taxon>Leptospiraceae</taxon>
        <taxon>Leptospira</taxon>
    </lineage>
</organism>
<accession>A0ABV5BJM7</accession>
<dbReference type="InterPro" id="IPR002792">
    <property type="entry name" value="TRAM_dom"/>
</dbReference>
<dbReference type="SUPFAM" id="SSF50249">
    <property type="entry name" value="Nucleic acid-binding proteins"/>
    <property type="match status" value="4"/>
</dbReference>
<evidence type="ECO:0000313" key="7">
    <source>
        <dbReference type="EMBL" id="MFB5735516.1"/>
    </source>
</evidence>
<dbReference type="PANTHER" id="PTHR10724:SF7">
    <property type="entry name" value="SMALL RIBOSOMAL SUBUNIT PROTEIN BS1C"/>
    <property type="match status" value="1"/>
</dbReference>
<dbReference type="InterPro" id="IPR050437">
    <property type="entry name" value="Ribos_protein_bS1-like"/>
</dbReference>
<name>A0ABV5BJM7_9LEPT</name>
<dbReference type="PROSITE" id="PS50926">
    <property type="entry name" value="TRAM"/>
    <property type="match status" value="1"/>
</dbReference>
<dbReference type="Proteomes" id="UP001580391">
    <property type="component" value="Unassembled WGS sequence"/>
</dbReference>
<gene>
    <name evidence="7" type="ORF">ACE5IX_03295</name>
</gene>
<evidence type="ECO:0000256" key="4">
    <source>
        <dbReference type="ARBA" id="ARBA00023274"/>
    </source>
</evidence>
<keyword evidence="8" id="KW-1185">Reference proteome</keyword>
<evidence type="ECO:0000259" key="6">
    <source>
        <dbReference type="PROSITE" id="PS50926"/>
    </source>
</evidence>
<comment type="similarity">
    <text evidence="1">Belongs to the bacterial ribosomal protein bS1 family.</text>
</comment>
<proteinExistence type="inferred from homology"/>
<dbReference type="InterPro" id="IPR057302">
    <property type="entry name" value="Rrp5_S1"/>
</dbReference>
<feature type="domain" description="S1 motif" evidence="5">
    <location>
        <begin position="184"/>
        <end position="257"/>
    </location>
</feature>
<feature type="domain" description="TRAM" evidence="6">
    <location>
        <begin position="143"/>
        <end position="207"/>
    </location>
</feature>
<reference evidence="7 8" key="1">
    <citation type="submission" date="2024-09" db="EMBL/GenBank/DDBJ databases">
        <title>Taxonomic and Genotyping Characterization of Leptospira Strains isolated from Multiple Sources in Colombia highlights the importance of intermediate species.</title>
        <authorList>
            <person name="Torres Higuera L."/>
            <person name="Rojas Tapias D."/>
            <person name="Jimenez Velasquez S."/>
            <person name="Renjifo Ibanez C."/>
        </authorList>
    </citation>
    <scope>NUCLEOTIDE SEQUENCE [LARGE SCALE GENOMIC DNA]</scope>
    <source>
        <strain evidence="7 8">Lep080</strain>
    </source>
</reference>
<dbReference type="InterPro" id="IPR003029">
    <property type="entry name" value="S1_domain"/>
</dbReference>
<protein>
    <submittedName>
        <fullName evidence="7">S1 RNA-binding domain-containing protein</fullName>
    </submittedName>
</protein>
<dbReference type="Pfam" id="PF23459">
    <property type="entry name" value="S1_RRP5"/>
    <property type="match status" value="2"/>
</dbReference>
<dbReference type="PANTHER" id="PTHR10724">
    <property type="entry name" value="30S RIBOSOMAL PROTEIN S1"/>
    <property type="match status" value="1"/>
</dbReference>
<dbReference type="InterPro" id="IPR012340">
    <property type="entry name" value="NA-bd_OB-fold"/>
</dbReference>
<evidence type="ECO:0000313" key="8">
    <source>
        <dbReference type="Proteomes" id="UP001580391"/>
    </source>
</evidence>
<sequence>MKDSEKELFQKLLDESFRKKASLETGAKVTAVVTSAKTDYVFIKVKNAGISGIILAEEFAEAPAVGQEIEAYFLREASGDQYFTICMDGDTITKDLISVAHSSEIPVLGHIVGENDAGVEVKLGEQIGFCPFSQLDPELKKQGAVVGKRVRFLVSELGAKGKIIVSQKKIADKEREAKISVLKGELKPGMFVTCRVKSVHPFGLIVEADGLTALVPTSEATFKKNPDLSKDFHPGQVLRAKVLKLDWEENKHSFTVKDFLKDPWAQNVPFKEGDLVTGIVESIKPFGVFLKLNENFSGLVPNRETGLQNRIPAAQHFKVGESLSAFVTEVNLAKRQISLSLVKAKEVQERLDYSGYLSEETSSTGSFGAILAKSLNKGQKKN</sequence>
<keyword evidence="4" id="KW-0687">Ribonucleoprotein</keyword>